<dbReference type="PANTHER" id="PTHR24221:SF468">
    <property type="entry name" value="ABC TRANSPORTER"/>
    <property type="match status" value="1"/>
</dbReference>
<dbReference type="InterPro" id="IPR036640">
    <property type="entry name" value="ABC1_TM_sf"/>
</dbReference>
<dbReference type="HOGENOM" id="CLU_000604_84_3_3"/>
<dbReference type="PROSITE" id="PS00211">
    <property type="entry name" value="ABC_TRANSPORTER_1"/>
    <property type="match status" value="1"/>
</dbReference>
<sequence>MTQPTQIFPGLGKVIRQFWPQIRQEKALLSVSIIGLVIEVLARLLSPWPLKLIFDYVLLPDANSTDLPVLGEVNPSVLILILALSIVGVAGLSAMSAYISLVSLSVAASRMISDIRSQLYRHLQRLSLAFHYQAKSGDLLTRITSDMDRLRDVIINHALPLLINIFTLFCMVGVMFWMDWELALIALAVLPVFMFSTVSITQRIRKISQRQRRRESAMAATAAESIGAIKVVQALSLERVLEQLFVHDNRKSLEESARTQQFSAGLKRTAEILVAIATALVLWRGVYLVQLDKASPGDLLVFITYLKTAFKPTRELAKQMAKISRGVVSAERIIDLLNVEPEVRNAKDAIAAPPFQGTIKFENVSFAYQGNQDTLQNLSFEVKPGQRVALVGPSGSGKSTLVSLLLRLYDPHSGRILIDGQDLRRYQLDSLRNQISIVLQDSILFGTSIRDNIAYGSLGATDAEVRRAAKLANAHEFIMALPDGYNTLMSERGATLSGGQRQRVAIARAAIRKAPIVILDEPTVGLDNKSEQAVNQALKRLTQGSTTLLITHDLSVSKDFDQILYVEGGQVLEQGTHQELMHQGQHYAALFQLQSVVYPEQPTLSPKTLSA</sequence>
<keyword evidence="2" id="KW-0813">Transport</keyword>
<dbReference type="GO" id="GO:0005524">
    <property type="term" value="F:ATP binding"/>
    <property type="evidence" value="ECO:0007669"/>
    <property type="project" value="UniProtKB-KW"/>
</dbReference>
<dbReference type="EMBL" id="CP000828">
    <property type="protein sequence ID" value="ABW31311.1"/>
    <property type="molecule type" value="Genomic_DNA"/>
</dbReference>
<dbReference type="STRING" id="329726.AM1_6381"/>
<dbReference type="KEGG" id="amr:AM1_6381"/>
<keyword evidence="13" id="KW-1185">Reference proteome</keyword>
<dbReference type="InterPro" id="IPR011527">
    <property type="entry name" value="ABC1_TM_dom"/>
</dbReference>
<keyword evidence="3" id="KW-1003">Cell membrane</keyword>
<evidence type="ECO:0000256" key="3">
    <source>
        <dbReference type="ARBA" id="ARBA00022475"/>
    </source>
</evidence>
<keyword evidence="5" id="KW-0547">Nucleotide-binding</keyword>
<dbReference type="Gene3D" id="1.20.1560.10">
    <property type="entry name" value="ABC transporter type 1, transmembrane domain"/>
    <property type="match status" value="1"/>
</dbReference>
<keyword evidence="6 12" id="KW-0067">ATP-binding</keyword>
<gene>
    <name evidence="12" type="ordered locus">AM1_6381</name>
</gene>
<organism evidence="12 13">
    <name type="scientific">Acaryochloris marina (strain MBIC 11017)</name>
    <dbReference type="NCBI Taxonomy" id="329726"/>
    <lineage>
        <taxon>Bacteria</taxon>
        <taxon>Bacillati</taxon>
        <taxon>Cyanobacteriota</taxon>
        <taxon>Cyanophyceae</taxon>
        <taxon>Acaryochloridales</taxon>
        <taxon>Acaryochloridaceae</taxon>
        <taxon>Acaryochloris</taxon>
    </lineage>
</organism>
<dbReference type="Pfam" id="PF00664">
    <property type="entry name" value="ABC_membrane"/>
    <property type="match status" value="1"/>
</dbReference>
<feature type="domain" description="ABC transporter" evidence="10">
    <location>
        <begin position="359"/>
        <end position="593"/>
    </location>
</feature>
<feature type="transmembrane region" description="Helical" evidence="9">
    <location>
        <begin position="158"/>
        <end position="178"/>
    </location>
</feature>
<dbReference type="RefSeq" id="WP_012166485.1">
    <property type="nucleotide sequence ID" value="NC_009925.1"/>
</dbReference>
<feature type="transmembrane region" description="Helical" evidence="9">
    <location>
        <begin position="270"/>
        <end position="289"/>
    </location>
</feature>
<evidence type="ECO:0000256" key="1">
    <source>
        <dbReference type="ARBA" id="ARBA00004651"/>
    </source>
</evidence>
<dbReference type="CDD" id="cd18564">
    <property type="entry name" value="ABC_6TM_exporter_like"/>
    <property type="match status" value="1"/>
</dbReference>
<evidence type="ECO:0000259" key="10">
    <source>
        <dbReference type="PROSITE" id="PS50893"/>
    </source>
</evidence>
<protein>
    <submittedName>
        <fullName evidence="12">ABC transporter, permease/ATP-binding protein</fullName>
    </submittedName>
</protein>
<feature type="domain" description="ABC transmembrane type-1" evidence="11">
    <location>
        <begin position="31"/>
        <end position="325"/>
    </location>
</feature>
<dbReference type="InterPro" id="IPR003439">
    <property type="entry name" value="ABC_transporter-like_ATP-bd"/>
</dbReference>
<keyword evidence="7 9" id="KW-1133">Transmembrane helix</keyword>
<dbReference type="PROSITE" id="PS50929">
    <property type="entry name" value="ABC_TM1F"/>
    <property type="match status" value="1"/>
</dbReference>
<dbReference type="InterPro" id="IPR017871">
    <property type="entry name" value="ABC_transporter-like_CS"/>
</dbReference>
<keyword evidence="8 9" id="KW-0472">Membrane</keyword>
<evidence type="ECO:0000313" key="12">
    <source>
        <dbReference type="EMBL" id="ABW31311.1"/>
    </source>
</evidence>
<dbReference type="GO" id="GO:0016887">
    <property type="term" value="F:ATP hydrolysis activity"/>
    <property type="evidence" value="ECO:0007669"/>
    <property type="project" value="InterPro"/>
</dbReference>
<dbReference type="SMART" id="SM00382">
    <property type="entry name" value="AAA"/>
    <property type="match status" value="1"/>
</dbReference>
<dbReference type="GO" id="GO:0005886">
    <property type="term" value="C:plasma membrane"/>
    <property type="evidence" value="ECO:0007669"/>
    <property type="project" value="UniProtKB-SubCell"/>
</dbReference>
<dbReference type="OrthoDB" id="9762790at2"/>
<dbReference type="AlphaFoldDB" id="B0C8P9"/>
<dbReference type="Pfam" id="PF00005">
    <property type="entry name" value="ABC_tran"/>
    <property type="match status" value="1"/>
</dbReference>
<dbReference type="Proteomes" id="UP000000268">
    <property type="component" value="Chromosome"/>
</dbReference>
<evidence type="ECO:0000256" key="2">
    <source>
        <dbReference type="ARBA" id="ARBA00022448"/>
    </source>
</evidence>
<feature type="transmembrane region" description="Helical" evidence="9">
    <location>
        <begin position="27"/>
        <end position="46"/>
    </location>
</feature>
<keyword evidence="4 9" id="KW-0812">Transmembrane</keyword>
<reference evidence="12 13" key="1">
    <citation type="journal article" date="2008" name="Proc. Natl. Acad. Sci. U.S.A.">
        <title>Niche adaptation and genome expansion in the chlorophyll d-producing cyanobacterium Acaryochloris marina.</title>
        <authorList>
            <person name="Swingley W.D."/>
            <person name="Chen M."/>
            <person name="Cheung P.C."/>
            <person name="Conrad A.L."/>
            <person name="Dejesa L.C."/>
            <person name="Hao J."/>
            <person name="Honchak B.M."/>
            <person name="Karbach L.E."/>
            <person name="Kurdoglu A."/>
            <person name="Lahiri S."/>
            <person name="Mastrian S.D."/>
            <person name="Miyashita H."/>
            <person name="Page L."/>
            <person name="Ramakrishna P."/>
            <person name="Satoh S."/>
            <person name="Sattley W.M."/>
            <person name="Shimada Y."/>
            <person name="Taylor H.L."/>
            <person name="Tomo T."/>
            <person name="Tsuchiya T."/>
            <person name="Wang Z.T."/>
            <person name="Raymond J."/>
            <person name="Mimuro M."/>
            <person name="Blankenship R.E."/>
            <person name="Touchman J.W."/>
        </authorList>
    </citation>
    <scope>NUCLEOTIDE SEQUENCE [LARGE SCALE GENOMIC DNA]</scope>
    <source>
        <strain evidence="13">MBIC 11017</strain>
    </source>
</reference>
<dbReference type="InterPro" id="IPR039421">
    <property type="entry name" value="Type_1_exporter"/>
</dbReference>
<dbReference type="InterPro" id="IPR027417">
    <property type="entry name" value="P-loop_NTPase"/>
</dbReference>
<dbReference type="FunFam" id="3.40.50.300:FF:000221">
    <property type="entry name" value="Multidrug ABC transporter ATP-binding protein"/>
    <property type="match status" value="1"/>
</dbReference>
<dbReference type="PANTHER" id="PTHR24221">
    <property type="entry name" value="ATP-BINDING CASSETTE SUB-FAMILY B"/>
    <property type="match status" value="1"/>
</dbReference>
<dbReference type="SUPFAM" id="SSF52540">
    <property type="entry name" value="P-loop containing nucleoside triphosphate hydrolases"/>
    <property type="match status" value="1"/>
</dbReference>
<feature type="transmembrane region" description="Helical" evidence="9">
    <location>
        <begin position="77"/>
        <end position="107"/>
    </location>
</feature>
<dbReference type="GO" id="GO:0034040">
    <property type="term" value="F:ATPase-coupled lipid transmembrane transporter activity"/>
    <property type="evidence" value="ECO:0007669"/>
    <property type="project" value="TreeGrafter"/>
</dbReference>
<evidence type="ECO:0000256" key="5">
    <source>
        <dbReference type="ARBA" id="ARBA00022741"/>
    </source>
</evidence>
<evidence type="ECO:0000256" key="8">
    <source>
        <dbReference type="ARBA" id="ARBA00023136"/>
    </source>
</evidence>
<dbReference type="GO" id="GO:0140359">
    <property type="term" value="F:ABC-type transporter activity"/>
    <property type="evidence" value="ECO:0007669"/>
    <property type="project" value="InterPro"/>
</dbReference>
<accession>B0C8P9</accession>
<name>B0C8P9_ACAM1</name>
<dbReference type="SUPFAM" id="SSF90123">
    <property type="entry name" value="ABC transporter transmembrane region"/>
    <property type="match status" value="1"/>
</dbReference>
<dbReference type="eggNOG" id="COG1132">
    <property type="taxonomic scope" value="Bacteria"/>
</dbReference>
<evidence type="ECO:0000256" key="6">
    <source>
        <dbReference type="ARBA" id="ARBA00022840"/>
    </source>
</evidence>
<feature type="transmembrane region" description="Helical" evidence="9">
    <location>
        <begin position="184"/>
        <end position="204"/>
    </location>
</feature>
<evidence type="ECO:0000256" key="9">
    <source>
        <dbReference type="SAM" id="Phobius"/>
    </source>
</evidence>
<evidence type="ECO:0000256" key="4">
    <source>
        <dbReference type="ARBA" id="ARBA00022692"/>
    </source>
</evidence>
<comment type="subcellular location">
    <subcellularLocation>
        <location evidence="1">Cell membrane</location>
        <topology evidence="1">Multi-pass membrane protein</topology>
    </subcellularLocation>
</comment>
<dbReference type="Gene3D" id="3.40.50.300">
    <property type="entry name" value="P-loop containing nucleotide triphosphate hydrolases"/>
    <property type="match status" value="1"/>
</dbReference>
<dbReference type="PROSITE" id="PS50893">
    <property type="entry name" value="ABC_TRANSPORTER_2"/>
    <property type="match status" value="1"/>
</dbReference>
<evidence type="ECO:0000313" key="13">
    <source>
        <dbReference type="Proteomes" id="UP000000268"/>
    </source>
</evidence>
<evidence type="ECO:0000259" key="11">
    <source>
        <dbReference type="PROSITE" id="PS50929"/>
    </source>
</evidence>
<proteinExistence type="predicted"/>
<dbReference type="InterPro" id="IPR003593">
    <property type="entry name" value="AAA+_ATPase"/>
</dbReference>
<evidence type="ECO:0000256" key="7">
    <source>
        <dbReference type="ARBA" id="ARBA00022989"/>
    </source>
</evidence>